<comment type="caution">
    <text evidence="2">The sequence shown here is derived from an EMBL/GenBank/DDBJ whole genome shotgun (WGS) entry which is preliminary data.</text>
</comment>
<sequence>MAHRGRKLLKKDVSKCTEAKKEEQEQLDFDACRAQMEDVMRAREKADSDMRDQLVALVESYKSTCQGLMDSRAACLQRMLGSSTAVARKSLDGDSCYPLWVPDRAVFAKSGVVVFYTPDRDGKSDTDGAASEMAAPVDLSESPACHLDDLHKEHRDSYLPGTEQGRTGAEPPPIDRATPGIAMQRTLRSRTSEIVNPLASRSLRPPTARRQPTLQPPIKITELRKLPYWVFEYRFSRGLSLCTLRCPSPTCSAPVFSKHPLKRSRAASHLKSCGVPFRNERDIIRKYARVVVTGRHDREVTLSWARKHNATLLASNERGLEQENL</sequence>
<organism evidence="2 3">
    <name type="scientific">Pleurostoma richardsiae</name>
    <dbReference type="NCBI Taxonomy" id="41990"/>
    <lineage>
        <taxon>Eukaryota</taxon>
        <taxon>Fungi</taxon>
        <taxon>Dikarya</taxon>
        <taxon>Ascomycota</taxon>
        <taxon>Pezizomycotina</taxon>
        <taxon>Sordariomycetes</taxon>
        <taxon>Sordariomycetidae</taxon>
        <taxon>Calosphaeriales</taxon>
        <taxon>Pleurostomataceae</taxon>
        <taxon>Pleurostoma</taxon>
    </lineage>
</organism>
<dbReference type="AlphaFoldDB" id="A0AA38VR93"/>
<protein>
    <submittedName>
        <fullName evidence="2">Uncharacterized protein</fullName>
    </submittedName>
</protein>
<keyword evidence="3" id="KW-1185">Reference proteome</keyword>
<name>A0AA38VR93_9PEZI</name>
<proteinExistence type="predicted"/>
<evidence type="ECO:0000313" key="2">
    <source>
        <dbReference type="EMBL" id="KAJ9148412.1"/>
    </source>
</evidence>
<reference evidence="2" key="1">
    <citation type="submission" date="2022-07" db="EMBL/GenBank/DDBJ databases">
        <title>Fungi with potential for degradation of polypropylene.</title>
        <authorList>
            <person name="Gostincar C."/>
        </authorList>
    </citation>
    <scope>NUCLEOTIDE SEQUENCE</scope>
    <source>
        <strain evidence="2">EXF-13308</strain>
    </source>
</reference>
<feature type="region of interest" description="Disordered" evidence="1">
    <location>
        <begin position="156"/>
        <end position="213"/>
    </location>
</feature>
<evidence type="ECO:0000313" key="3">
    <source>
        <dbReference type="Proteomes" id="UP001174694"/>
    </source>
</evidence>
<dbReference type="EMBL" id="JANBVO010000013">
    <property type="protein sequence ID" value="KAJ9148412.1"/>
    <property type="molecule type" value="Genomic_DNA"/>
</dbReference>
<gene>
    <name evidence="2" type="ORF">NKR23_g5234</name>
</gene>
<dbReference type="Proteomes" id="UP001174694">
    <property type="component" value="Unassembled WGS sequence"/>
</dbReference>
<accession>A0AA38VR93</accession>
<evidence type="ECO:0000256" key="1">
    <source>
        <dbReference type="SAM" id="MobiDB-lite"/>
    </source>
</evidence>